<dbReference type="GO" id="GO:0004930">
    <property type="term" value="F:G protein-coupled receptor activity"/>
    <property type="evidence" value="ECO:0007669"/>
    <property type="project" value="UniProtKB-KW"/>
</dbReference>
<keyword evidence="8" id="KW-0807">Transducer</keyword>
<dbReference type="InterPro" id="IPR000276">
    <property type="entry name" value="GPCR_Rhodpsn"/>
</dbReference>
<dbReference type="PANTHER" id="PTHR24229">
    <property type="entry name" value="NEUROPEPTIDES RECEPTOR"/>
    <property type="match status" value="1"/>
</dbReference>
<feature type="transmembrane region" description="Helical" evidence="9">
    <location>
        <begin position="47"/>
        <end position="71"/>
    </location>
</feature>
<evidence type="ECO:0000256" key="1">
    <source>
        <dbReference type="ARBA" id="ARBA00004651"/>
    </source>
</evidence>
<organism evidence="13">
    <name type="scientific">Schistosoma curassoni</name>
    <dbReference type="NCBI Taxonomy" id="6186"/>
    <lineage>
        <taxon>Eukaryota</taxon>
        <taxon>Metazoa</taxon>
        <taxon>Spiralia</taxon>
        <taxon>Lophotrochozoa</taxon>
        <taxon>Platyhelminthes</taxon>
        <taxon>Trematoda</taxon>
        <taxon>Digenea</taxon>
        <taxon>Strigeidida</taxon>
        <taxon>Schistosomatoidea</taxon>
        <taxon>Schistosomatidae</taxon>
        <taxon>Schistosoma</taxon>
    </lineage>
</organism>
<evidence type="ECO:0000256" key="2">
    <source>
        <dbReference type="ARBA" id="ARBA00022475"/>
    </source>
</evidence>
<feature type="domain" description="G-protein coupled receptors family 1 profile" evidence="10">
    <location>
        <begin position="62"/>
        <end position="282"/>
    </location>
</feature>
<evidence type="ECO:0000256" key="8">
    <source>
        <dbReference type="ARBA" id="ARBA00023224"/>
    </source>
</evidence>
<name>A0A183K402_9TREM</name>
<feature type="transmembrane region" description="Helical" evidence="9">
    <location>
        <begin position="212"/>
        <end position="241"/>
    </location>
</feature>
<keyword evidence="2" id="KW-1003">Cell membrane</keyword>
<evidence type="ECO:0000256" key="7">
    <source>
        <dbReference type="ARBA" id="ARBA00023170"/>
    </source>
</evidence>
<gene>
    <name evidence="11" type="ORF">SCUD_LOCUS9720</name>
</gene>
<accession>A0A183K402</accession>
<evidence type="ECO:0000256" key="5">
    <source>
        <dbReference type="ARBA" id="ARBA00023040"/>
    </source>
</evidence>
<dbReference type="GO" id="GO:0005886">
    <property type="term" value="C:plasma membrane"/>
    <property type="evidence" value="ECO:0007669"/>
    <property type="project" value="UniProtKB-SubCell"/>
</dbReference>
<evidence type="ECO:0000259" key="10">
    <source>
        <dbReference type="PROSITE" id="PS50262"/>
    </source>
</evidence>
<evidence type="ECO:0000313" key="11">
    <source>
        <dbReference type="EMBL" id="VDP36797.1"/>
    </source>
</evidence>
<reference evidence="13" key="1">
    <citation type="submission" date="2016-06" db="UniProtKB">
        <authorList>
            <consortium name="WormBaseParasite"/>
        </authorList>
    </citation>
    <scope>IDENTIFICATION</scope>
</reference>
<keyword evidence="5" id="KW-0297">G-protein coupled receptor</keyword>
<evidence type="ECO:0000313" key="12">
    <source>
        <dbReference type="Proteomes" id="UP000279833"/>
    </source>
</evidence>
<proteinExistence type="predicted"/>
<dbReference type="GO" id="GO:0042277">
    <property type="term" value="F:peptide binding"/>
    <property type="evidence" value="ECO:0007669"/>
    <property type="project" value="TreeGrafter"/>
</dbReference>
<keyword evidence="3 9" id="KW-0812">Transmembrane</keyword>
<dbReference type="Gene3D" id="1.20.1070.10">
    <property type="entry name" value="Rhodopsin 7-helix transmembrane proteins"/>
    <property type="match status" value="1"/>
</dbReference>
<dbReference type="InterPro" id="IPR017452">
    <property type="entry name" value="GPCR_Rhodpsn_7TM"/>
</dbReference>
<evidence type="ECO:0000313" key="13">
    <source>
        <dbReference type="WBParaSite" id="SCUD_0000972001-mRNA-1"/>
    </source>
</evidence>
<evidence type="ECO:0000256" key="3">
    <source>
        <dbReference type="ARBA" id="ARBA00022692"/>
    </source>
</evidence>
<dbReference type="CDD" id="cd00637">
    <property type="entry name" value="7tm_classA_rhodopsin-like"/>
    <property type="match status" value="1"/>
</dbReference>
<protein>
    <submittedName>
        <fullName evidence="13">G_PROTEIN_RECEP_F1_2 domain-containing protein</fullName>
    </submittedName>
</protein>
<dbReference type="Pfam" id="PF00001">
    <property type="entry name" value="7tm_1"/>
    <property type="match status" value="1"/>
</dbReference>
<feature type="transmembrane region" description="Helical" evidence="9">
    <location>
        <begin position="267"/>
        <end position="295"/>
    </location>
</feature>
<dbReference type="GO" id="GO:0043005">
    <property type="term" value="C:neuron projection"/>
    <property type="evidence" value="ECO:0007669"/>
    <property type="project" value="TreeGrafter"/>
</dbReference>
<dbReference type="WBParaSite" id="SCUD_0000972001-mRNA-1">
    <property type="protein sequence ID" value="SCUD_0000972001-mRNA-1"/>
    <property type="gene ID" value="SCUD_0000972001"/>
</dbReference>
<feature type="transmembrane region" description="Helical" evidence="9">
    <location>
        <begin position="169"/>
        <end position="192"/>
    </location>
</feature>
<dbReference type="EMBL" id="UZAK01033384">
    <property type="protein sequence ID" value="VDP36797.1"/>
    <property type="molecule type" value="Genomic_DNA"/>
</dbReference>
<keyword evidence="7" id="KW-0675">Receptor</keyword>
<evidence type="ECO:0000256" key="4">
    <source>
        <dbReference type="ARBA" id="ARBA00022989"/>
    </source>
</evidence>
<dbReference type="PROSITE" id="PS50262">
    <property type="entry name" value="G_PROTEIN_RECEP_F1_2"/>
    <property type="match status" value="1"/>
</dbReference>
<dbReference type="Proteomes" id="UP000279833">
    <property type="component" value="Unassembled WGS sequence"/>
</dbReference>
<keyword evidence="4 9" id="KW-1133">Transmembrane helix</keyword>
<comment type="subcellular location">
    <subcellularLocation>
        <location evidence="1">Cell membrane</location>
        <topology evidence="1">Multi-pass membrane protein</topology>
    </subcellularLocation>
</comment>
<evidence type="ECO:0000256" key="6">
    <source>
        <dbReference type="ARBA" id="ARBA00023136"/>
    </source>
</evidence>
<feature type="transmembrane region" description="Helical" evidence="9">
    <location>
        <begin position="83"/>
        <end position="104"/>
    </location>
</feature>
<sequence length="366" mass="42288">MNNTTLKKVWRFIDTPYDTLMDCNAYYSGDPNASLALCITSSMVGAISIYILPFICIFGIITNIYIGYVFLYEFKKLSRQSIYMSLICWSDAITILFLGILWMIPAKGLPFASEGRIYYFIIYESVELCRFYRGIYSLTSTLASNLLLLTSIDRCLCIYYPLKYRTIPVYYAWYLIGGVSFISFLCVLPVIILVDFHDIGTFTTCWLHESQAFLQIFIILFNNAGFIQTIVILVLNIIFMIKMRKTFTKERLADPQSIESKEWSASVILFILATTLLLFSLPQCAAYLAAFFFPSVMEKSQSEQSVRLAYNIADIAWQCIFAQNASAIFVCWQRMQEFRQVFYRLFLKGPLQPLRKYVNEAQSTIH</sequence>
<dbReference type="AlphaFoldDB" id="A0A183K402"/>
<reference evidence="11 12" key="2">
    <citation type="submission" date="2018-11" db="EMBL/GenBank/DDBJ databases">
        <authorList>
            <consortium name="Pathogen Informatics"/>
        </authorList>
    </citation>
    <scope>NUCLEOTIDE SEQUENCE [LARGE SCALE GENOMIC DNA]</scope>
    <source>
        <strain evidence="11">Dakar</strain>
        <strain evidence="12">Dakar, Senegal</strain>
    </source>
</reference>
<evidence type="ECO:0000256" key="9">
    <source>
        <dbReference type="SAM" id="Phobius"/>
    </source>
</evidence>
<keyword evidence="6 9" id="KW-0472">Membrane</keyword>
<dbReference type="SUPFAM" id="SSF81321">
    <property type="entry name" value="Family A G protein-coupled receptor-like"/>
    <property type="match status" value="1"/>
</dbReference>
<dbReference type="PROSITE" id="PS00237">
    <property type="entry name" value="G_PROTEIN_RECEP_F1_1"/>
    <property type="match status" value="1"/>
</dbReference>
<dbReference type="PANTHER" id="PTHR24229:SF40">
    <property type="entry name" value="ALLATOSTATIN C RECEPTOR 1-RELATED"/>
    <property type="match status" value="1"/>
</dbReference>
<keyword evidence="12" id="KW-1185">Reference proteome</keyword>